<keyword evidence="3" id="KW-1185">Reference proteome</keyword>
<name>A0A239MDA3_EKHLU</name>
<organism evidence="2 3">
    <name type="scientific">Ekhidna lutea</name>
    <dbReference type="NCBI Taxonomy" id="447679"/>
    <lineage>
        <taxon>Bacteria</taxon>
        <taxon>Pseudomonadati</taxon>
        <taxon>Bacteroidota</taxon>
        <taxon>Cytophagia</taxon>
        <taxon>Cytophagales</taxon>
        <taxon>Reichenbachiellaceae</taxon>
        <taxon>Ekhidna</taxon>
    </lineage>
</organism>
<evidence type="ECO:0000313" key="2">
    <source>
        <dbReference type="EMBL" id="SNT39809.1"/>
    </source>
</evidence>
<reference evidence="2 3" key="1">
    <citation type="submission" date="2017-06" db="EMBL/GenBank/DDBJ databases">
        <authorList>
            <person name="Kim H.J."/>
            <person name="Triplett B.A."/>
        </authorList>
    </citation>
    <scope>NUCLEOTIDE SEQUENCE [LARGE SCALE GENOMIC DNA]</scope>
    <source>
        <strain evidence="2 3">DSM 19307</strain>
    </source>
</reference>
<evidence type="ECO:0000256" key="1">
    <source>
        <dbReference type="SAM" id="SignalP"/>
    </source>
</evidence>
<dbReference type="Gene3D" id="3.10.450.50">
    <property type="match status" value="1"/>
</dbReference>
<feature type="signal peptide" evidence="1">
    <location>
        <begin position="1"/>
        <end position="20"/>
    </location>
</feature>
<accession>A0A239MDA3</accession>
<evidence type="ECO:0000313" key="3">
    <source>
        <dbReference type="Proteomes" id="UP000198393"/>
    </source>
</evidence>
<sequence>MMKKLATLIFFLSIGFMTSAQDEYLSKVQTLDSTIETLYDVISGEAGEKRNWELFKYLFTEDATLLPSGPNEDGKIGYRAMTPDGYIETSGAWLEENGFFEKEIFRVTETFGSVTHIFSTYESYRSESDDKPFTRGINSIQLMNDGERWWVVNIYWTGEREGNPIPDKYLPK</sequence>
<keyword evidence="1" id="KW-0732">Signal</keyword>
<feature type="chain" id="PRO_5012376306" description="DUF4440 domain-containing protein" evidence="1">
    <location>
        <begin position="21"/>
        <end position="172"/>
    </location>
</feature>
<dbReference type="RefSeq" id="WP_221406766.1">
    <property type="nucleotide sequence ID" value="NZ_FZPD01000008.1"/>
</dbReference>
<dbReference type="Proteomes" id="UP000198393">
    <property type="component" value="Unassembled WGS sequence"/>
</dbReference>
<proteinExistence type="predicted"/>
<evidence type="ECO:0008006" key="4">
    <source>
        <dbReference type="Google" id="ProtNLM"/>
    </source>
</evidence>
<dbReference type="EMBL" id="FZPD01000008">
    <property type="protein sequence ID" value="SNT39809.1"/>
    <property type="molecule type" value="Genomic_DNA"/>
</dbReference>
<dbReference type="AlphaFoldDB" id="A0A239MDA3"/>
<protein>
    <recommendedName>
        <fullName evidence="4">DUF4440 domain-containing protein</fullName>
    </recommendedName>
</protein>
<gene>
    <name evidence="2" type="ORF">SAMN05421640_3769</name>
</gene>